<keyword evidence="1" id="KW-0812">Transmembrane</keyword>
<dbReference type="EMBL" id="LGCM01000008">
    <property type="protein sequence ID" value="KPL90821.1"/>
    <property type="molecule type" value="Genomic_DNA"/>
</dbReference>
<dbReference type="AlphaFoldDB" id="A0A0P6Y479"/>
<evidence type="ECO:0000256" key="1">
    <source>
        <dbReference type="SAM" id="Phobius"/>
    </source>
</evidence>
<keyword evidence="1" id="KW-0472">Membrane</keyword>
<keyword evidence="1" id="KW-1133">Transmembrane helix</keyword>
<gene>
    <name evidence="2" type="ORF">ADN01_01825</name>
</gene>
<feature type="transmembrane region" description="Helical" evidence="1">
    <location>
        <begin position="69"/>
        <end position="91"/>
    </location>
</feature>
<proteinExistence type="predicted"/>
<dbReference type="Proteomes" id="UP000050501">
    <property type="component" value="Unassembled WGS sequence"/>
</dbReference>
<evidence type="ECO:0000313" key="2">
    <source>
        <dbReference type="EMBL" id="KPL90821.1"/>
    </source>
</evidence>
<comment type="caution">
    <text evidence="2">The sequence shown here is derived from an EMBL/GenBank/DDBJ whole genome shotgun (WGS) entry which is preliminary data.</text>
</comment>
<reference evidence="2 3" key="1">
    <citation type="submission" date="2015-07" db="EMBL/GenBank/DDBJ databases">
        <title>Genome sequence of Levilinea saccharolytica DSM 16555.</title>
        <authorList>
            <person name="Hemp J."/>
            <person name="Ward L.M."/>
            <person name="Pace L.A."/>
            <person name="Fischer W.W."/>
        </authorList>
    </citation>
    <scope>NUCLEOTIDE SEQUENCE [LARGE SCALE GENOMIC DNA]</scope>
    <source>
        <strain evidence="2 3">KIBI-1</strain>
    </source>
</reference>
<name>A0A0P6Y479_9CHLR</name>
<organism evidence="2 3">
    <name type="scientific">Levilinea saccharolytica</name>
    <dbReference type="NCBI Taxonomy" id="229921"/>
    <lineage>
        <taxon>Bacteria</taxon>
        <taxon>Bacillati</taxon>
        <taxon>Chloroflexota</taxon>
        <taxon>Anaerolineae</taxon>
        <taxon>Anaerolineales</taxon>
        <taxon>Anaerolineaceae</taxon>
        <taxon>Levilinea</taxon>
    </lineage>
</organism>
<evidence type="ECO:0000313" key="3">
    <source>
        <dbReference type="Proteomes" id="UP000050501"/>
    </source>
</evidence>
<keyword evidence="3" id="KW-1185">Reference proteome</keyword>
<sequence>MTLSPFPMIWKWKAQSYISTIEMSLTIWSFVSQSGKVRGNIRDTGRSGCCNYATSLWKLAGMLGCYRRCVRSCVVCMVLKWIWFIWLPAFLRTPM</sequence>
<accession>A0A0P6Y479</accession>
<protein>
    <submittedName>
        <fullName evidence="2">Uncharacterized protein</fullName>
    </submittedName>
</protein>